<comment type="caution">
    <text evidence="3">The sequence shown here is derived from an EMBL/GenBank/DDBJ whole genome shotgun (WGS) entry which is preliminary data.</text>
</comment>
<dbReference type="GeneID" id="78527079"/>
<dbReference type="Proteomes" id="UP000032025">
    <property type="component" value="Unassembled WGS sequence"/>
</dbReference>
<reference evidence="3 4" key="1">
    <citation type="submission" date="2014-08" db="EMBL/GenBank/DDBJ databases">
        <title>Whole genome shotgun sequence of Sphingomonas paucimobilis NBRC 13935.</title>
        <authorList>
            <person name="Hosoyama A."/>
            <person name="Hashimoto M."/>
            <person name="Hosoyama Y."/>
            <person name="Noguchi M."/>
            <person name="Uohara A."/>
            <person name="Ohji S."/>
            <person name="Katano-Makiyama Y."/>
            <person name="Ichikawa N."/>
            <person name="Kimura A."/>
            <person name="Yamazoe A."/>
            <person name="Fujita N."/>
        </authorList>
    </citation>
    <scope>NUCLEOTIDE SEQUENCE [LARGE SCALE GENOMIC DNA]</scope>
    <source>
        <strain evidence="3 4">NBRC 13935</strain>
    </source>
</reference>
<evidence type="ECO:0000313" key="4">
    <source>
        <dbReference type="Proteomes" id="UP000032025"/>
    </source>
</evidence>
<protein>
    <submittedName>
        <fullName evidence="3">DNA, contig: SP617</fullName>
    </submittedName>
</protein>
<feature type="transmembrane region" description="Helical" evidence="1">
    <location>
        <begin position="142"/>
        <end position="161"/>
    </location>
</feature>
<name>A0A0C9N1I2_SPHPI</name>
<feature type="domain" description="PilZ" evidence="2">
    <location>
        <begin position="11"/>
        <end position="80"/>
    </location>
</feature>
<dbReference type="GO" id="GO:0035438">
    <property type="term" value="F:cyclic-di-GMP binding"/>
    <property type="evidence" value="ECO:0007669"/>
    <property type="project" value="InterPro"/>
</dbReference>
<evidence type="ECO:0000259" key="2">
    <source>
        <dbReference type="Pfam" id="PF07238"/>
    </source>
</evidence>
<dbReference type="InterPro" id="IPR009875">
    <property type="entry name" value="PilZ_domain"/>
</dbReference>
<dbReference type="Pfam" id="PF07238">
    <property type="entry name" value="PilZ"/>
    <property type="match status" value="1"/>
</dbReference>
<accession>A0A0C9N1I2</accession>
<dbReference type="SUPFAM" id="SSF141371">
    <property type="entry name" value="PilZ domain-like"/>
    <property type="match status" value="1"/>
</dbReference>
<sequence length="187" mass="20875">MPLARQYFKAREARQQVLIPCRLKSAGGWGDACIHNISSRGMMIASDATLSPGDYIDVRRGQQVVIGRIVWRRERFSGVRTQDVISIDALLKEPRLEQRPKRESDGERRQAPERLGCDRLAMEISTARRIERSQTISSRLQFGALCLFGLVAAIAIAMQVAQMLTNPVQHIEGALAMDAEALANFGR</sequence>
<evidence type="ECO:0000256" key="1">
    <source>
        <dbReference type="SAM" id="Phobius"/>
    </source>
</evidence>
<keyword evidence="4" id="KW-1185">Reference proteome</keyword>
<dbReference type="RefSeq" id="WP_037567755.1">
    <property type="nucleotide sequence ID" value="NZ_BBJS01000017.1"/>
</dbReference>
<proteinExistence type="predicted"/>
<gene>
    <name evidence="3" type="ORF">SP6_17_01380</name>
</gene>
<dbReference type="AlphaFoldDB" id="A0A0C9N1I2"/>
<keyword evidence="1" id="KW-0812">Transmembrane</keyword>
<keyword evidence="1" id="KW-0472">Membrane</keyword>
<evidence type="ECO:0000313" key="3">
    <source>
        <dbReference type="EMBL" id="GAN13419.1"/>
    </source>
</evidence>
<dbReference type="EMBL" id="BBJS01000017">
    <property type="protein sequence ID" value="GAN13419.1"/>
    <property type="molecule type" value="Genomic_DNA"/>
</dbReference>
<organism evidence="3 4">
    <name type="scientific">Sphingomonas paucimobilis NBRC 13935</name>
    <dbReference type="NCBI Taxonomy" id="1219050"/>
    <lineage>
        <taxon>Bacteria</taxon>
        <taxon>Pseudomonadati</taxon>
        <taxon>Pseudomonadota</taxon>
        <taxon>Alphaproteobacteria</taxon>
        <taxon>Sphingomonadales</taxon>
        <taxon>Sphingomonadaceae</taxon>
        <taxon>Sphingomonas</taxon>
    </lineage>
</organism>
<keyword evidence="1" id="KW-1133">Transmembrane helix</keyword>